<dbReference type="Pfam" id="PF00717">
    <property type="entry name" value="Peptidase_S24"/>
    <property type="match status" value="1"/>
</dbReference>
<name>A0A0F8X6A2_9ZZZZ</name>
<dbReference type="CDD" id="cd00093">
    <property type="entry name" value="HTH_XRE"/>
    <property type="match status" value="1"/>
</dbReference>
<dbReference type="InterPro" id="IPR010982">
    <property type="entry name" value="Lambda_DNA-bd_dom_sf"/>
</dbReference>
<dbReference type="PANTHER" id="PTHR40661:SF3">
    <property type="entry name" value="FELS-1 PROPHAGE TRANSCRIPTIONAL REGULATOR"/>
    <property type="match status" value="1"/>
</dbReference>
<keyword evidence="1" id="KW-0805">Transcription regulation</keyword>
<dbReference type="PANTHER" id="PTHR40661">
    <property type="match status" value="1"/>
</dbReference>
<dbReference type="CDD" id="cd06529">
    <property type="entry name" value="S24_LexA-like"/>
    <property type="match status" value="1"/>
</dbReference>
<reference evidence="5" key="1">
    <citation type="journal article" date="2015" name="Nature">
        <title>Complex archaea that bridge the gap between prokaryotes and eukaryotes.</title>
        <authorList>
            <person name="Spang A."/>
            <person name="Saw J.H."/>
            <person name="Jorgensen S.L."/>
            <person name="Zaremba-Niedzwiedzka K."/>
            <person name="Martijn J."/>
            <person name="Lind A.E."/>
            <person name="van Eijk R."/>
            <person name="Schleper C."/>
            <person name="Guy L."/>
            <person name="Ettema T.J."/>
        </authorList>
    </citation>
    <scope>NUCLEOTIDE SEQUENCE</scope>
</reference>
<evidence type="ECO:0000256" key="2">
    <source>
        <dbReference type="ARBA" id="ARBA00023125"/>
    </source>
</evidence>
<proteinExistence type="predicted"/>
<dbReference type="PROSITE" id="PS50943">
    <property type="entry name" value="HTH_CROC1"/>
    <property type="match status" value="1"/>
</dbReference>
<dbReference type="GO" id="GO:0003677">
    <property type="term" value="F:DNA binding"/>
    <property type="evidence" value="ECO:0007669"/>
    <property type="project" value="UniProtKB-KW"/>
</dbReference>
<sequence>MELNSNCLDSISTQGRKKFRHAIPMWAWADRLNQAKARKRWSGKVLAEVSGVPKDSVYKYLDGKVEHPRGGNVDRLADALAVSPLWLREGIGPEFTKLPIVGYLSAGESIVFADDLTQGAGYGEIDFDLGGADPIVIEIRGESMLPAYRDRDHIICSRMRGEDIDNCIDRDCAVRTEDDEAYIKLLTEGDKDGTFTLESYNRAYPTMPDVRLQWAAPVVWVRRS</sequence>
<organism evidence="5">
    <name type="scientific">marine sediment metagenome</name>
    <dbReference type="NCBI Taxonomy" id="412755"/>
    <lineage>
        <taxon>unclassified sequences</taxon>
        <taxon>metagenomes</taxon>
        <taxon>ecological metagenomes</taxon>
    </lineage>
</organism>
<dbReference type="Gene3D" id="2.10.109.10">
    <property type="entry name" value="Umud Fragment, subunit A"/>
    <property type="match status" value="1"/>
</dbReference>
<evidence type="ECO:0000259" key="4">
    <source>
        <dbReference type="PROSITE" id="PS50943"/>
    </source>
</evidence>
<dbReference type="Pfam" id="PF13560">
    <property type="entry name" value="HTH_31"/>
    <property type="match status" value="1"/>
</dbReference>
<feature type="domain" description="HTH cro/C1-type" evidence="4">
    <location>
        <begin position="32"/>
        <end position="87"/>
    </location>
</feature>
<evidence type="ECO:0000256" key="1">
    <source>
        <dbReference type="ARBA" id="ARBA00023015"/>
    </source>
</evidence>
<evidence type="ECO:0000256" key="3">
    <source>
        <dbReference type="ARBA" id="ARBA00023163"/>
    </source>
</evidence>
<comment type="caution">
    <text evidence="5">The sequence shown here is derived from an EMBL/GenBank/DDBJ whole genome shotgun (WGS) entry which is preliminary data.</text>
</comment>
<keyword evidence="3" id="KW-0804">Transcription</keyword>
<evidence type="ECO:0000313" key="5">
    <source>
        <dbReference type="EMBL" id="KKK64333.1"/>
    </source>
</evidence>
<dbReference type="SUPFAM" id="SSF47413">
    <property type="entry name" value="lambda repressor-like DNA-binding domains"/>
    <property type="match status" value="1"/>
</dbReference>
<dbReference type="EMBL" id="LAZR01061066">
    <property type="protein sequence ID" value="KKK64333.1"/>
    <property type="molecule type" value="Genomic_DNA"/>
</dbReference>
<dbReference type="InterPro" id="IPR039418">
    <property type="entry name" value="LexA-like"/>
</dbReference>
<dbReference type="InterPro" id="IPR036286">
    <property type="entry name" value="LexA/Signal_pep-like_sf"/>
</dbReference>
<dbReference type="Gene3D" id="1.10.260.40">
    <property type="entry name" value="lambda repressor-like DNA-binding domains"/>
    <property type="match status" value="1"/>
</dbReference>
<dbReference type="InterPro" id="IPR015927">
    <property type="entry name" value="Peptidase_S24_S26A/B/C"/>
</dbReference>
<dbReference type="InterPro" id="IPR001387">
    <property type="entry name" value="Cro/C1-type_HTH"/>
</dbReference>
<gene>
    <name evidence="5" type="ORF">LCGC14_2985260</name>
</gene>
<dbReference type="AlphaFoldDB" id="A0A0F8X6A2"/>
<protein>
    <recommendedName>
        <fullName evidence="4">HTH cro/C1-type domain-containing protein</fullName>
    </recommendedName>
</protein>
<keyword evidence="2" id="KW-0238">DNA-binding</keyword>
<dbReference type="SMART" id="SM00530">
    <property type="entry name" value="HTH_XRE"/>
    <property type="match status" value="1"/>
</dbReference>
<accession>A0A0F8X6A2</accession>
<dbReference type="SUPFAM" id="SSF51306">
    <property type="entry name" value="LexA/Signal peptidase"/>
    <property type="match status" value="1"/>
</dbReference>